<dbReference type="GO" id="GO:0005794">
    <property type="term" value="C:Golgi apparatus"/>
    <property type="evidence" value="ECO:0007669"/>
    <property type="project" value="UniProtKB-SubCell"/>
</dbReference>
<keyword evidence="4" id="KW-0813">Transport</keyword>
<keyword evidence="9" id="KW-0333">Golgi apparatus</keyword>
<feature type="binding site" evidence="11">
    <location>
        <position position="93"/>
    </location>
    <ligand>
        <name>GTP</name>
        <dbReference type="ChEBI" id="CHEBI:37565"/>
    </ligand>
</feature>
<evidence type="ECO:0000313" key="14">
    <source>
        <dbReference type="Proteomes" id="UP001146120"/>
    </source>
</evidence>
<evidence type="ECO:0000256" key="9">
    <source>
        <dbReference type="ARBA" id="ARBA00023034"/>
    </source>
</evidence>
<evidence type="ECO:0000256" key="6">
    <source>
        <dbReference type="ARBA" id="ARBA00022824"/>
    </source>
</evidence>
<dbReference type="Proteomes" id="UP001146120">
    <property type="component" value="Unassembled WGS sequence"/>
</dbReference>
<evidence type="ECO:0000256" key="3">
    <source>
        <dbReference type="ARBA" id="ARBA00007507"/>
    </source>
</evidence>
<dbReference type="GO" id="GO:0006886">
    <property type="term" value="P:intracellular protein transport"/>
    <property type="evidence" value="ECO:0007669"/>
    <property type="project" value="InterPro"/>
</dbReference>
<evidence type="ECO:0000313" key="13">
    <source>
        <dbReference type="EMBL" id="DAZ98522.1"/>
    </source>
</evidence>
<dbReference type="InterPro" id="IPR006689">
    <property type="entry name" value="Small_GTPase_ARF/SAR"/>
</dbReference>
<feature type="binding site" evidence="12">
    <location>
        <begin position="59"/>
        <end position="62"/>
    </location>
    <ligand>
        <name>GTP</name>
        <dbReference type="ChEBI" id="CHEBI:37565"/>
    </ligand>
</feature>
<feature type="binding site" evidence="11">
    <location>
        <position position="59"/>
    </location>
    <ligand>
        <name>GTP</name>
        <dbReference type="ChEBI" id="CHEBI:37565"/>
    </ligand>
</feature>
<dbReference type="GO" id="GO:0005783">
    <property type="term" value="C:endoplasmic reticulum"/>
    <property type="evidence" value="ECO:0007669"/>
    <property type="project" value="UniProtKB-SubCell"/>
</dbReference>
<dbReference type="GO" id="GO:0016192">
    <property type="term" value="P:vesicle-mediated transport"/>
    <property type="evidence" value="ECO:0007669"/>
    <property type="project" value="UniProtKB-KW"/>
</dbReference>
<feature type="binding site" evidence="12">
    <location>
        <position position="3"/>
    </location>
    <ligand>
        <name>GTP</name>
        <dbReference type="ChEBI" id="CHEBI:37565"/>
    </ligand>
</feature>
<reference evidence="13" key="2">
    <citation type="journal article" date="2023" name="Microbiol Resour">
        <title>Decontamination and Annotation of the Draft Genome Sequence of the Oomycete Lagenidium giganteum ARSEF 373.</title>
        <authorList>
            <person name="Morgan W.R."/>
            <person name="Tartar A."/>
        </authorList>
    </citation>
    <scope>NUCLEOTIDE SEQUENCE</scope>
    <source>
        <strain evidence="13">ARSEF 373</strain>
    </source>
</reference>
<comment type="caution">
    <text evidence="13">The sequence shown here is derived from an EMBL/GenBank/DDBJ whole genome shotgun (WGS) entry which is preliminary data.</text>
</comment>
<evidence type="ECO:0000256" key="10">
    <source>
        <dbReference type="ARBA" id="ARBA00023134"/>
    </source>
</evidence>
<keyword evidence="7" id="KW-0931">ER-Golgi transport</keyword>
<dbReference type="Gene3D" id="3.40.50.300">
    <property type="entry name" value="P-loop containing nucleotide triphosphate hydrolases"/>
    <property type="match status" value="1"/>
</dbReference>
<accession>A0AAV2YV23</accession>
<dbReference type="Pfam" id="PF00025">
    <property type="entry name" value="Arf"/>
    <property type="match status" value="1"/>
</dbReference>
<evidence type="ECO:0000256" key="1">
    <source>
        <dbReference type="ARBA" id="ARBA00004240"/>
    </source>
</evidence>
<dbReference type="PANTHER" id="PTHR45684">
    <property type="entry name" value="RE74312P"/>
    <property type="match status" value="1"/>
</dbReference>
<feature type="binding site" evidence="11">
    <location>
        <position position="62"/>
    </location>
    <ligand>
        <name>GTP</name>
        <dbReference type="ChEBI" id="CHEBI:37565"/>
    </ligand>
</feature>
<evidence type="ECO:0000256" key="12">
    <source>
        <dbReference type="PIRSR" id="PIRSR606689-1"/>
    </source>
</evidence>
<keyword evidence="5 11" id="KW-0547">Nucleotide-binding</keyword>
<sequence>MGGQRGARRLWREQLATADGVVFVLDAARLEHFSKAKSELHVLLTSDVLRHAVFVVLGNQCDKAAAQALDWQKHAYSEDGSKRPIELFMCSALRRQGYIDGFHWMANALANQPSRQPSKQPSTLAPASSWRWSSCTML</sequence>
<dbReference type="InterPro" id="IPR027417">
    <property type="entry name" value="P-loop_NTPase"/>
</dbReference>
<keyword evidence="14" id="KW-1185">Reference proteome</keyword>
<evidence type="ECO:0000256" key="8">
    <source>
        <dbReference type="ARBA" id="ARBA00022927"/>
    </source>
</evidence>
<evidence type="ECO:0000256" key="11">
    <source>
        <dbReference type="PIRSR" id="PIRSR606687-2"/>
    </source>
</evidence>
<evidence type="ECO:0000256" key="2">
    <source>
        <dbReference type="ARBA" id="ARBA00004555"/>
    </source>
</evidence>
<dbReference type="GO" id="GO:0005525">
    <property type="term" value="F:GTP binding"/>
    <property type="evidence" value="ECO:0007669"/>
    <property type="project" value="UniProtKB-KW"/>
</dbReference>
<evidence type="ECO:0000256" key="5">
    <source>
        <dbReference type="ARBA" id="ARBA00022741"/>
    </source>
</evidence>
<comment type="similarity">
    <text evidence="3">Belongs to the small GTPase superfamily. SAR1 family.</text>
</comment>
<proteinExistence type="inferred from homology"/>
<keyword evidence="6" id="KW-0256">Endoplasmic reticulum</keyword>
<keyword evidence="10 12" id="KW-0342">GTP-binding</keyword>
<dbReference type="PRINTS" id="PR00328">
    <property type="entry name" value="SAR1GTPBP"/>
</dbReference>
<evidence type="ECO:0000256" key="4">
    <source>
        <dbReference type="ARBA" id="ARBA00022448"/>
    </source>
</evidence>
<dbReference type="SUPFAM" id="SSF52540">
    <property type="entry name" value="P-loop containing nucleoside triphosphate hydrolases"/>
    <property type="match status" value="1"/>
</dbReference>
<protein>
    <submittedName>
        <fullName evidence="13">Uncharacterized protein</fullName>
    </submittedName>
</protein>
<dbReference type="GO" id="GO:0003924">
    <property type="term" value="F:GTPase activity"/>
    <property type="evidence" value="ECO:0007669"/>
    <property type="project" value="InterPro"/>
</dbReference>
<dbReference type="EMBL" id="DAKRPA010000104">
    <property type="protein sequence ID" value="DAZ98522.1"/>
    <property type="molecule type" value="Genomic_DNA"/>
</dbReference>
<reference evidence="13" key="1">
    <citation type="submission" date="2022-11" db="EMBL/GenBank/DDBJ databases">
        <authorList>
            <person name="Morgan W.R."/>
            <person name="Tartar A."/>
        </authorList>
    </citation>
    <scope>NUCLEOTIDE SEQUENCE</scope>
    <source>
        <strain evidence="13">ARSEF 373</strain>
    </source>
</reference>
<keyword evidence="8" id="KW-0653">Protein transport</keyword>
<gene>
    <name evidence="13" type="ORF">N0F65_007021</name>
</gene>
<organism evidence="13 14">
    <name type="scientific">Lagenidium giganteum</name>
    <dbReference type="NCBI Taxonomy" id="4803"/>
    <lineage>
        <taxon>Eukaryota</taxon>
        <taxon>Sar</taxon>
        <taxon>Stramenopiles</taxon>
        <taxon>Oomycota</taxon>
        <taxon>Peronosporomycetes</taxon>
        <taxon>Pythiales</taxon>
        <taxon>Pythiaceae</taxon>
    </lineage>
</organism>
<dbReference type="AlphaFoldDB" id="A0AAV2YV23"/>
<evidence type="ECO:0000256" key="7">
    <source>
        <dbReference type="ARBA" id="ARBA00022892"/>
    </source>
</evidence>
<comment type="subcellular location">
    <subcellularLocation>
        <location evidence="1">Endoplasmic reticulum</location>
    </subcellularLocation>
    <subcellularLocation>
        <location evidence="2">Golgi apparatus</location>
    </subcellularLocation>
</comment>
<name>A0AAV2YV23_9STRA</name>
<dbReference type="InterPro" id="IPR006687">
    <property type="entry name" value="Small_GTPase_SAR1"/>
</dbReference>